<dbReference type="PROSITE" id="PS51192">
    <property type="entry name" value="HELICASE_ATP_BIND_1"/>
    <property type="match status" value="1"/>
</dbReference>
<evidence type="ECO:0000313" key="11">
    <source>
        <dbReference type="EMBL" id="ESO06310.1"/>
    </source>
</evidence>
<dbReference type="GO" id="GO:0006338">
    <property type="term" value="P:chromatin remodeling"/>
    <property type="evidence" value="ECO:0000318"/>
    <property type="project" value="GO_Central"/>
</dbReference>
<dbReference type="InterPro" id="IPR056342">
    <property type="entry name" value="HTH_CHD6-9"/>
</dbReference>
<feature type="compositionally biased region" description="Basic and acidic residues" evidence="7">
    <location>
        <begin position="753"/>
        <end position="763"/>
    </location>
</feature>
<evidence type="ECO:0000256" key="3">
    <source>
        <dbReference type="ARBA" id="ARBA00022741"/>
    </source>
</evidence>
<dbReference type="eggNOG" id="KOG0384">
    <property type="taxonomic scope" value="Eukaryota"/>
</dbReference>
<keyword evidence="2" id="KW-0677">Repeat</keyword>
<name>T1EKC3_HELRO</name>
<reference evidence="11 13" key="2">
    <citation type="journal article" date="2013" name="Nature">
        <title>Insights into bilaterian evolution from three spiralian genomes.</title>
        <authorList>
            <person name="Simakov O."/>
            <person name="Marletaz F."/>
            <person name="Cho S.J."/>
            <person name="Edsinger-Gonzales E."/>
            <person name="Havlak P."/>
            <person name="Hellsten U."/>
            <person name="Kuo D.H."/>
            <person name="Larsson T."/>
            <person name="Lv J."/>
            <person name="Arendt D."/>
            <person name="Savage R."/>
            <person name="Osoegawa K."/>
            <person name="de Jong P."/>
            <person name="Grimwood J."/>
            <person name="Chapman J.A."/>
            <person name="Shapiro H."/>
            <person name="Aerts A."/>
            <person name="Otillar R.P."/>
            <person name="Terry A.Y."/>
            <person name="Boore J.L."/>
            <person name="Grigoriev I.V."/>
            <person name="Lindberg D.R."/>
            <person name="Seaver E.C."/>
            <person name="Weisblat D.A."/>
            <person name="Putnam N.H."/>
            <person name="Rokhsar D.S."/>
        </authorList>
    </citation>
    <scope>NUCLEOTIDE SEQUENCE</scope>
</reference>
<keyword evidence="4" id="KW-0378">Hydrolase</keyword>
<evidence type="ECO:0000256" key="4">
    <source>
        <dbReference type="ARBA" id="ARBA00022801"/>
    </source>
</evidence>
<dbReference type="GO" id="GO:0003682">
    <property type="term" value="F:chromatin binding"/>
    <property type="evidence" value="ECO:0000318"/>
    <property type="project" value="GO_Central"/>
</dbReference>
<dbReference type="InterPro" id="IPR049730">
    <property type="entry name" value="SNF2/RAD54-like_C"/>
</dbReference>
<dbReference type="GO" id="GO:0000785">
    <property type="term" value="C:chromatin"/>
    <property type="evidence" value="ECO:0000318"/>
    <property type="project" value="GO_Central"/>
</dbReference>
<dbReference type="OrthoDB" id="5857104at2759"/>
<evidence type="ECO:0000256" key="6">
    <source>
        <dbReference type="ARBA" id="ARBA00023242"/>
    </source>
</evidence>
<evidence type="ECO:0000256" key="5">
    <source>
        <dbReference type="ARBA" id="ARBA00022840"/>
    </source>
</evidence>
<dbReference type="InterPro" id="IPR000953">
    <property type="entry name" value="Chromo/chromo_shadow_dom"/>
</dbReference>
<dbReference type="InterPro" id="IPR027417">
    <property type="entry name" value="P-loop_NTPase"/>
</dbReference>
<evidence type="ECO:0000256" key="2">
    <source>
        <dbReference type="ARBA" id="ARBA00022737"/>
    </source>
</evidence>
<feature type="domain" description="Helicase ATP-binding" evidence="9">
    <location>
        <begin position="162"/>
        <end position="336"/>
    </location>
</feature>
<dbReference type="PROSITE" id="PS51194">
    <property type="entry name" value="HELICASE_CTER"/>
    <property type="match status" value="1"/>
</dbReference>
<protein>
    <recommendedName>
        <fullName evidence="14">DNA helicase</fullName>
    </recommendedName>
</protein>
<dbReference type="GO" id="GO:0005524">
    <property type="term" value="F:ATP binding"/>
    <property type="evidence" value="ECO:0007669"/>
    <property type="project" value="UniProtKB-KW"/>
</dbReference>
<dbReference type="PANTHER" id="PTHR46850:SF1">
    <property type="entry name" value="CHROMODOMAIN-HELICASE-DNA-BINDING PROTEIN 9"/>
    <property type="match status" value="1"/>
</dbReference>
<feature type="region of interest" description="Disordered" evidence="7">
    <location>
        <begin position="873"/>
        <end position="894"/>
    </location>
</feature>
<evidence type="ECO:0000256" key="1">
    <source>
        <dbReference type="ARBA" id="ARBA00004123"/>
    </source>
</evidence>
<feature type="compositionally biased region" description="Low complexity" evidence="7">
    <location>
        <begin position="1075"/>
        <end position="1087"/>
    </location>
</feature>
<dbReference type="HOGENOM" id="CLU_000315_5_2_1"/>
<dbReference type="CDD" id="cd18793">
    <property type="entry name" value="SF2_C_SNF"/>
    <property type="match status" value="1"/>
</dbReference>
<feature type="compositionally biased region" description="Basic residues" evidence="7">
    <location>
        <begin position="1063"/>
        <end position="1074"/>
    </location>
</feature>
<dbReference type="InterPro" id="IPR038718">
    <property type="entry name" value="SNF2-like_sf"/>
</dbReference>
<dbReference type="KEGG" id="hro:HELRODRAFT_149039"/>
<dbReference type="CDD" id="cd17995">
    <property type="entry name" value="DEXHc_CHD6_7_8_9"/>
    <property type="match status" value="1"/>
</dbReference>
<dbReference type="GO" id="GO:0003677">
    <property type="term" value="F:DNA binding"/>
    <property type="evidence" value="ECO:0000318"/>
    <property type="project" value="GO_Central"/>
</dbReference>
<dbReference type="InterPro" id="IPR000330">
    <property type="entry name" value="SNF2_N"/>
</dbReference>
<dbReference type="InterPro" id="IPR016197">
    <property type="entry name" value="Chromo-like_dom_sf"/>
</dbReference>
<keyword evidence="5" id="KW-0067">ATP-binding</keyword>
<feature type="domain" description="Chromo" evidence="8">
    <location>
        <begin position="62"/>
        <end position="105"/>
    </location>
</feature>
<keyword evidence="13" id="KW-1185">Reference proteome</keyword>
<reference evidence="12" key="3">
    <citation type="submission" date="2015-06" db="UniProtKB">
        <authorList>
            <consortium name="EnsemblMetazoa"/>
        </authorList>
    </citation>
    <scope>IDENTIFICATION</scope>
</reference>
<dbReference type="PROSITE" id="PS00598">
    <property type="entry name" value="CHROMO_1"/>
    <property type="match status" value="1"/>
</dbReference>
<dbReference type="GO" id="GO:0010468">
    <property type="term" value="P:regulation of gene expression"/>
    <property type="evidence" value="ECO:0000318"/>
    <property type="project" value="GO_Central"/>
</dbReference>
<dbReference type="Gene3D" id="3.40.50.10810">
    <property type="entry name" value="Tandem AAA-ATPase domain"/>
    <property type="match status" value="1"/>
</dbReference>
<feature type="compositionally biased region" description="Acidic residues" evidence="7">
    <location>
        <begin position="1050"/>
        <end position="1059"/>
    </location>
</feature>
<dbReference type="GO" id="GO:0005634">
    <property type="term" value="C:nucleus"/>
    <property type="evidence" value="ECO:0000318"/>
    <property type="project" value="GO_Central"/>
</dbReference>
<proteinExistence type="predicted"/>
<gene>
    <name evidence="12" type="primary">20197023</name>
    <name evidence="11" type="ORF">HELRODRAFT_149039</name>
</gene>
<dbReference type="Gene3D" id="2.40.50.40">
    <property type="match status" value="2"/>
</dbReference>
<dbReference type="Proteomes" id="UP000015101">
    <property type="component" value="Unassembled WGS sequence"/>
</dbReference>
<sequence length="1314" mass="152969">EVEEFYVKYKNFSYLHCEWRTASELEVGDIRVWQKIKRFKIKQQSSFFEQLEDDDYFNPDYVEVDRILDSSTIVNPDTNQPITHYLIKWRGLGYDESTWESEKDVDKQKVSYYSITSSLQNLLMQMKPRPSAEQWKSHEECPQYKNNNVLREYQLEGLNWLTFSYFNKQSCILADEMGLGKTIQSLTFIEEVYRHGIYGPFLIIVPLSTIANWQREFEAWTDLNVIVYHGSNSSRSMLQQYEMYYKDHKGKRINNFYKFNVLITTFECIITDLDILRQINWRVAVIDEAHRLKNRNCKLLQGLSSVDVEHRLLLTGTPLQNNVEELFSLLSFLEPKQFGSSETFMLEFGKLESDTQVEKLKSILKPVMLRRLKEDVEKSLAPKEETIIEVELTNIQKKYYRAILERNFAFLARGGAYASVPTLMNTMMELRKCCNHPFLINGAEDAILEEFNVSHVPVDAERLFQTMVQASGKLVLTDKLLPKLKTDGHKVLIFSQMIRVLDVIEDYLIHKKYLYERIDGRIRGSLRQEAIDRFCKPDSDRFVFLLCTRAGGLGINLTAADTVIIYDSDWNPQNDLQAQARCHRIGQQKSVKVYRLITRNTYEREMFDRASLKLGLDKAVLQSMGSKDFNSSNQLSKKEIEDLLKKGAYGALMDDDNSTSNDFCEEDIDHILQRRTQVVQVQAGVKGSTFAKASFSLSTNRMDIDVDDPHFWQKWAKKADLNVDQLMSAHENKETSGLIIEMPRQRRQVARYGKQDEPIRMSDLESSGGSDDDEDGKGRSGGNEEGADDDDGHSKPRYSRNECYNVEKCILIFGWGRWSTILEHGRFKKKLAEDDIRNITRAILLYSLKHYDGDDKIKMFIYDLISPSQDGMESNCRNHSGLSAPVPRGRKGRRGQINKKIIESPSRKFDGDLKKIDLDLDRFISDPSYKKHLKRHANKVLLRVRLLFYLQHTIIGNQAEKILQDANYKDVDIVVPRIDTDLPFDWWDLDADKCMLIGVFKHGYERYNEMRNDPALCFLSKCGPAPNDATNSSQMDIDENDDDEEMRLLLDDDDDDDEEDRKQTRRISNKKKQKQLSSLKTNSYSSSADIKTNELSGKLPFPTSSDLNHRLRRIITTYQKLYKKELMRQEQREKVSNLISERELARKAAMQNRWSRREETEFYRLVSSFGVERDPITSEFKWNRFRSLGHLDKKFDETLTEYYKAFIRMCCRVCKKTIRLFCSAANFTSDLAVETITEERASRCLARIELICRIRERVLIHPQFESRLSLCQPSPDLPDWWICGKHDKDLLLGVAKHGLSHMEISILCDPELSF</sequence>
<comment type="subcellular location">
    <subcellularLocation>
        <location evidence="1">Nucleus</location>
    </subcellularLocation>
</comment>
<dbReference type="SMART" id="SM00490">
    <property type="entry name" value="HELICc"/>
    <property type="match status" value="1"/>
</dbReference>
<dbReference type="FunFam" id="3.40.50.10810:FF:000003">
    <property type="entry name" value="chromodomain-helicase-DNA-binding protein 8 isoform X4"/>
    <property type="match status" value="1"/>
</dbReference>
<dbReference type="InterPro" id="IPR023779">
    <property type="entry name" value="Chromodomain_CS"/>
</dbReference>
<dbReference type="Pfam" id="PF00176">
    <property type="entry name" value="SNF2-rel_dom"/>
    <property type="match status" value="1"/>
</dbReference>
<evidence type="ECO:0000313" key="13">
    <source>
        <dbReference type="Proteomes" id="UP000015101"/>
    </source>
</evidence>
<dbReference type="STRING" id="6412.T1EKC3"/>
<dbReference type="EnsemblMetazoa" id="HelroT149039">
    <property type="protein sequence ID" value="HelroP149039"/>
    <property type="gene ID" value="HelroG149039"/>
</dbReference>
<evidence type="ECO:0000259" key="9">
    <source>
        <dbReference type="PROSITE" id="PS51192"/>
    </source>
</evidence>
<keyword evidence="6" id="KW-0539">Nucleus</keyword>
<dbReference type="Pfam" id="PF00385">
    <property type="entry name" value="Chromo"/>
    <property type="match status" value="1"/>
</dbReference>
<dbReference type="SMART" id="SM00487">
    <property type="entry name" value="DEXDc"/>
    <property type="match status" value="1"/>
</dbReference>
<dbReference type="Pfam" id="PF23078">
    <property type="entry name" value="HTH_CHD6-9"/>
    <property type="match status" value="1"/>
</dbReference>
<dbReference type="InterPro" id="IPR018247">
    <property type="entry name" value="EF_Hand_1_Ca_BS"/>
</dbReference>
<dbReference type="InterPro" id="IPR023780">
    <property type="entry name" value="Chromo_domain"/>
</dbReference>
<dbReference type="Gene3D" id="3.40.50.300">
    <property type="entry name" value="P-loop containing nucleotide triphosphate hydrolases"/>
    <property type="match status" value="1"/>
</dbReference>
<dbReference type="InParanoid" id="T1EKC3"/>
<dbReference type="InterPro" id="IPR051493">
    <property type="entry name" value="CHD"/>
</dbReference>
<dbReference type="FunFam" id="3.40.50.300:FF:000015">
    <property type="entry name" value="chromodomain-helicase-DNA-binding protein 9 isoform X1"/>
    <property type="match status" value="1"/>
</dbReference>
<dbReference type="GO" id="GO:0016887">
    <property type="term" value="F:ATP hydrolysis activity"/>
    <property type="evidence" value="ECO:0000318"/>
    <property type="project" value="GO_Central"/>
</dbReference>
<keyword evidence="3" id="KW-0547">Nucleotide-binding</keyword>
<evidence type="ECO:0000313" key="12">
    <source>
        <dbReference type="EnsemblMetazoa" id="HelroP149039"/>
    </source>
</evidence>
<evidence type="ECO:0000256" key="7">
    <source>
        <dbReference type="SAM" id="MobiDB-lite"/>
    </source>
</evidence>
<evidence type="ECO:0000259" key="10">
    <source>
        <dbReference type="PROSITE" id="PS51194"/>
    </source>
</evidence>
<dbReference type="PANTHER" id="PTHR46850">
    <property type="entry name" value="CHROMODOMAIN-HELICASE-DNA-BINDING PROTEIN 9"/>
    <property type="match status" value="1"/>
</dbReference>
<organism evidence="12 13">
    <name type="scientific">Helobdella robusta</name>
    <name type="common">Californian leech</name>
    <dbReference type="NCBI Taxonomy" id="6412"/>
    <lineage>
        <taxon>Eukaryota</taxon>
        <taxon>Metazoa</taxon>
        <taxon>Spiralia</taxon>
        <taxon>Lophotrochozoa</taxon>
        <taxon>Annelida</taxon>
        <taxon>Clitellata</taxon>
        <taxon>Hirudinea</taxon>
        <taxon>Rhynchobdellida</taxon>
        <taxon>Glossiphoniidae</taxon>
        <taxon>Helobdella</taxon>
    </lineage>
</organism>
<dbReference type="SMART" id="SM00298">
    <property type="entry name" value="CHROMO"/>
    <property type="match status" value="2"/>
</dbReference>
<feature type="region of interest" description="Disordered" evidence="7">
    <location>
        <begin position="1050"/>
        <end position="1097"/>
    </location>
</feature>
<feature type="region of interest" description="Disordered" evidence="7">
    <location>
        <begin position="737"/>
        <end position="798"/>
    </location>
</feature>
<dbReference type="Gene3D" id="1.10.10.60">
    <property type="entry name" value="Homeodomain-like"/>
    <property type="match status" value="1"/>
</dbReference>
<dbReference type="GO" id="GO:0140658">
    <property type="term" value="F:ATP-dependent chromatin remodeler activity"/>
    <property type="evidence" value="ECO:0000318"/>
    <property type="project" value="GO_Central"/>
</dbReference>
<dbReference type="CDD" id="cd18668">
    <property type="entry name" value="CD1_tandem_CHD5-9_like"/>
    <property type="match status" value="1"/>
</dbReference>
<dbReference type="InterPro" id="IPR014001">
    <property type="entry name" value="Helicase_ATP-bd"/>
</dbReference>
<dbReference type="PROSITE" id="PS50013">
    <property type="entry name" value="CHROMO_2"/>
    <property type="match status" value="1"/>
</dbReference>
<dbReference type="InterPro" id="IPR001650">
    <property type="entry name" value="Helicase_C-like"/>
</dbReference>
<dbReference type="CTD" id="20197023"/>
<accession>T1EKC3</accession>
<dbReference type="SUPFAM" id="SSF52540">
    <property type="entry name" value="P-loop containing nucleoside triphosphate hydrolases"/>
    <property type="match status" value="2"/>
</dbReference>
<dbReference type="SUPFAM" id="SSF54160">
    <property type="entry name" value="Chromo domain-like"/>
    <property type="match status" value="2"/>
</dbReference>
<reference evidence="13" key="1">
    <citation type="submission" date="2012-12" db="EMBL/GenBank/DDBJ databases">
        <authorList>
            <person name="Hellsten U."/>
            <person name="Grimwood J."/>
            <person name="Chapman J.A."/>
            <person name="Shapiro H."/>
            <person name="Aerts A."/>
            <person name="Otillar R.P."/>
            <person name="Terry A.Y."/>
            <person name="Boore J.L."/>
            <person name="Simakov O."/>
            <person name="Marletaz F."/>
            <person name="Cho S.-J."/>
            <person name="Edsinger-Gonzales E."/>
            <person name="Havlak P."/>
            <person name="Kuo D.-H."/>
            <person name="Larsson T."/>
            <person name="Lv J."/>
            <person name="Arendt D."/>
            <person name="Savage R."/>
            <person name="Osoegawa K."/>
            <person name="de Jong P."/>
            <person name="Lindberg D.R."/>
            <person name="Seaver E.C."/>
            <person name="Weisblat D.A."/>
            <person name="Putnam N.H."/>
            <person name="Grigoriev I.V."/>
            <person name="Rokhsar D.S."/>
        </authorList>
    </citation>
    <scope>NUCLEOTIDE SEQUENCE</scope>
</reference>
<dbReference type="EMBL" id="KB096324">
    <property type="protein sequence ID" value="ESO06310.1"/>
    <property type="molecule type" value="Genomic_DNA"/>
</dbReference>
<dbReference type="EMBL" id="AMQM01000602">
    <property type="status" value="NOT_ANNOTATED_CDS"/>
    <property type="molecule type" value="Genomic_DNA"/>
</dbReference>
<dbReference type="GeneID" id="20197023"/>
<evidence type="ECO:0008006" key="14">
    <source>
        <dbReference type="Google" id="ProtNLM"/>
    </source>
</evidence>
<dbReference type="Pfam" id="PF00271">
    <property type="entry name" value="Helicase_C"/>
    <property type="match status" value="1"/>
</dbReference>
<dbReference type="OMA" id="KWHQDGQ"/>
<dbReference type="RefSeq" id="XP_009015678.1">
    <property type="nucleotide sequence ID" value="XM_009017430.1"/>
</dbReference>
<dbReference type="GO" id="GO:0042393">
    <property type="term" value="F:histone binding"/>
    <property type="evidence" value="ECO:0000318"/>
    <property type="project" value="GO_Central"/>
</dbReference>
<dbReference type="PROSITE" id="PS00018">
    <property type="entry name" value="EF_HAND_1"/>
    <property type="match status" value="1"/>
</dbReference>
<evidence type="ECO:0000259" key="8">
    <source>
        <dbReference type="PROSITE" id="PS50013"/>
    </source>
</evidence>
<feature type="domain" description="Helicase C-terminal" evidence="10">
    <location>
        <begin position="476"/>
        <end position="644"/>
    </location>
</feature>